<dbReference type="InterPro" id="IPR020568">
    <property type="entry name" value="Ribosomal_Su5_D2-typ_SF"/>
</dbReference>
<evidence type="ECO:0000256" key="5">
    <source>
        <dbReference type="SAM" id="Coils"/>
    </source>
</evidence>
<dbReference type="Pfam" id="PF08544">
    <property type="entry name" value="GHMP_kinases_C"/>
    <property type="match status" value="1"/>
</dbReference>
<evidence type="ECO:0000256" key="2">
    <source>
        <dbReference type="ARBA" id="ARBA00022741"/>
    </source>
</evidence>
<proteinExistence type="predicted"/>
<evidence type="ECO:0000313" key="8">
    <source>
        <dbReference type="EMBL" id="ADL08176.1"/>
    </source>
</evidence>
<gene>
    <name evidence="8" type="ordered locus">Toce_1423</name>
</gene>
<evidence type="ECO:0000256" key="3">
    <source>
        <dbReference type="ARBA" id="ARBA00022777"/>
    </source>
</evidence>
<dbReference type="EMBL" id="CP002131">
    <property type="protein sequence ID" value="ADL08176.1"/>
    <property type="molecule type" value="Genomic_DNA"/>
</dbReference>
<feature type="domain" description="GHMP kinase N-terminal" evidence="6">
    <location>
        <begin position="63"/>
        <end position="131"/>
    </location>
</feature>
<dbReference type="Proteomes" id="UP000000272">
    <property type="component" value="Chromosome"/>
</dbReference>
<reference evidence="8 9" key="1">
    <citation type="journal article" date="2010" name="Stand. Genomic Sci.">
        <title>Complete genome sequence of Thermosediminibacter oceani type strain (JW/IW-1228P).</title>
        <authorList>
            <person name="Pitluck S."/>
            <person name="Yasawong M."/>
            <person name="Munk C."/>
            <person name="Nolan M."/>
            <person name="Lapidus A."/>
            <person name="Lucas S."/>
            <person name="Glavina Del Rio T."/>
            <person name="Tice H."/>
            <person name="Cheng J.F."/>
            <person name="Bruce D."/>
            <person name="Detter C."/>
            <person name="Tapia R."/>
            <person name="Han C."/>
            <person name="Goodwin L."/>
            <person name="Liolios K."/>
            <person name="Ivanova N."/>
            <person name="Mavromatis K."/>
            <person name="Mikhailova N."/>
            <person name="Pati A."/>
            <person name="Chen A."/>
            <person name="Palaniappan K."/>
            <person name="Land M."/>
            <person name="Hauser L."/>
            <person name="Chang Y.J."/>
            <person name="Jeffries C.D."/>
            <person name="Rohde M."/>
            <person name="Spring S."/>
            <person name="Sikorski J."/>
            <person name="Goker M."/>
            <person name="Woyke T."/>
            <person name="Bristow J."/>
            <person name="Eisen J.A."/>
            <person name="Markowitz V."/>
            <person name="Hugenholtz P."/>
            <person name="Kyrpides N.C."/>
            <person name="Klenk H.P."/>
        </authorList>
    </citation>
    <scope>NUCLEOTIDE SEQUENCE [LARGE SCALE GENOMIC DNA]</scope>
    <source>
        <strain evidence="9">ATCC BAA-1034 / DSM 16646 / JW/IW-1228P</strain>
    </source>
</reference>
<dbReference type="InterPro" id="IPR006204">
    <property type="entry name" value="GHMP_kinase_N_dom"/>
</dbReference>
<dbReference type="InterPro" id="IPR012363">
    <property type="entry name" value="PduX"/>
</dbReference>
<keyword evidence="4" id="KW-0067">ATP-binding</keyword>
<dbReference type="PIRSF" id="PIRSF033887">
    <property type="entry name" value="PduX"/>
    <property type="match status" value="1"/>
</dbReference>
<evidence type="ECO:0000256" key="1">
    <source>
        <dbReference type="ARBA" id="ARBA00022679"/>
    </source>
</evidence>
<dbReference type="STRING" id="555079.Toce_1423"/>
<sequence>MVGEARCPASCGEIVQGAIGGRNFLITCPISLYSTVRVELIRGSGEKKHTANSTDGAGDWQKAREAIRKLLDYFGFHELDFDIRIVSQIPVGKGLSSSTADITAACLAAARALAKSISPDLIADIALSIEPSDGVMYRGSVIFDHLHGTWRESLGELPDMNVYIIDPEEVVDTESFNSRRDLEELNRKKENMVEEALYMTREAFRKKDIGLLGRAMIKSAIAHQEILYKPHLEHIINLSLKCGAVGVNVAHSGSAVGVFFEKGRTPESSFFEGLRRIMVGFGKEYRVIKTAIDNSGPRIL</sequence>
<dbReference type="KEGG" id="toc:Toce_1423"/>
<keyword evidence="9" id="KW-1185">Reference proteome</keyword>
<dbReference type="InterPro" id="IPR014721">
    <property type="entry name" value="Ribsml_uS5_D2-typ_fold_subgr"/>
</dbReference>
<dbReference type="OrthoDB" id="4548147at2"/>
<dbReference type="PANTHER" id="PTHR43527">
    <property type="entry name" value="4-DIPHOSPHOCYTIDYL-2-C-METHYL-D-ERYTHRITOL KINASE, CHLOROPLASTIC"/>
    <property type="match status" value="1"/>
</dbReference>
<feature type="coiled-coil region" evidence="5">
    <location>
        <begin position="175"/>
        <end position="202"/>
    </location>
</feature>
<dbReference type="SUPFAM" id="SSF54211">
    <property type="entry name" value="Ribosomal protein S5 domain 2-like"/>
    <property type="match status" value="1"/>
</dbReference>
<evidence type="ECO:0000259" key="6">
    <source>
        <dbReference type="Pfam" id="PF00288"/>
    </source>
</evidence>
<evidence type="ECO:0000259" key="7">
    <source>
        <dbReference type="Pfam" id="PF08544"/>
    </source>
</evidence>
<dbReference type="GO" id="GO:0016301">
    <property type="term" value="F:kinase activity"/>
    <property type="evidence" value="ECO:0007669"/>
    <property type="project" value="UniProtKB-KW"/>
</dbReference>
<evidence type="ECO:0000256" key="4">
    <source>
        <dbReference type="ARBA" id="ARBA00022840"/>
    </source>
</evidence>
<keyword evidence="3 8" id="KW-0418">Kinase</keyword>
<feature type="domain" description="GHMP kinase C-terminal" evidence="7">
    <location>
        <begin position="201"/>
        <end position="263"/>
    </location>
</feature>
<dbReference type="RefSeq" id="WP_013276207.1">
    <property type="nucleotide sequence ID" value="NC_014377.1"/>
</dbReference>
<evidence type="ECO:0000313" key="9">
    <source>
        <dbReference type="Proteomes" id="UP000000272"/>
    </source>
</evidence>
<keyword evidence="2" id="KW-0547">Nucleotide-binding</keyword>
<dbReference type="Pfam" id="PF00288">
    <property type="entry name" value="GHMP_kinases_N"/>
    <property type="match status" value="1"/>
</dbReference>
<organism evidence="8 9">
    <name type="scientific">Thermosediminibacter oceani (strain ATCC BAA-1034 / DSM 16646 / JW/IW-1228P)</name>
    <dbReference type="NCBI Taxonomy" id="555079"/>
    <lineage>
        <taxon>Bacteria</taxon>
        <taxon>Bacillati</taxon>
        <taxon>Bacillota</taxon>
        <taxon>Clostridia</taxon>
        <taxon>Thermosediminibacterales</taxon>
        <taxon>Thermosediminibacteraceae</taxon>
        <taxon>Thermosediminibacter</taxon>
    </lineage>
</organism>
<dbReference type="HOGENOM" id="CLU_056896_0_1_9"/>
<name>D9RXV2_THEOJ</name>
<dbReference type="eggNOG" id="COG4542">
    <property type="taxonomic scope" value="Bacteria"/>
</dbReference>
<keyword evidence="1" id="KW-0808">Transferase</keyword>
<dbReference type="InterPro" id="IPR013750">
    <property type="entry name" value="GHMP_kinase_C_dom"/>
</dbReference>
<keyword evidence="5" id="KW-0175">Coiled coil</keyword>
<dbReference type="GO" id="GO:0005524">
    <property type="term" value="F:ATP binding"/>
    <property type="evidence" value="ECO:0007669"/>
    <property type="project" value="UniProtKB-KW"/>
</dbReference>
<dbReference type="AlphaFoldDB" id="D9RXV2"/>
<accession>D9RXV2</accession>
<protein>
    <submittedName>
        <fullName evidence="8">GHMP kinase</fullName>
    </submittedName>
</protein>
<dbReference type="Gene3D" id="3.30.230.10">
    <property type="match status" value="1"/>
</dbReference>
<dbReference type="PANTHER" id="PTHR43527:SF1">
    <property type="entry name" value="L-THREONINE KINASE"/>
    <property type="match status" value="1"/>
</dbReference>